<dbReference type="SUPFAM" id="SSF49870">
    <property type="entry name" value="Osmotin, thaumatin-like protein"/>
    <property type="match status" value="1"/>
</dbReference>
<dbReference type="InterPro" id="IPR001938">
    <property type="entry name" value="Thaumatin"/>
</dbReference>
<dbReference type="PROSITE" id="PS51367">
    <property type="entry name" value="THAUMATIN_2"/>
    <property type="match status" value="1"/>
</dbReference>
<dbReference type="InterPro" id="IPR037176">
    <property type="entry name" value="Osmotin/thaumatin-like_sf"/>
</dbReference>
<dbReference type="Proteomes" id="UP000694864">
    <property type="component" value="Chromosome 11"/>
</dbReference>
<reference evidence="2" key="1">
    <citation type="journal article" date="2014" name="Nat. Commun.">
        <title>The emerging biofuel crop Camelina sativa retains a highly undifferentiated hexaploid genome structure.</title>
        <authorList>
            <person name="Kagale S."/>
            <person name="Koh C."/>
            <person name="Nixon J."/>
            <person name="Bollina V."/>
            <person name="Clarke W.E."/>
            <person name="Tuteja R."/>
            <person name="Spillane C."/>
            <person name="Robinson S.J."/>
            <person name="Links M.G."/>
            <person name="Clarke C."/>
            <person name="Higgins E.E."/>
            <person name="Huebert T."/>
            <person name="Sharpe A.G."/>
            <person name="Parkin I.A."/>
        </authorList>
    </citation>
    <scope>NUCLEOTIDE SEQUENCE [LARGE SCALE GENOMIC DNA]</scope>
    <source>
        <strain evidence="2">cv. DH55</strain>
    </source>
</reference>
<proteinExistence type="predicted"/>
<dbReference type="RefSeq" id="XP_010439881.1">
    <property type="nucleotide sequence ID" value="XM_010441579.2"/>
</dbReference>
<dbReference type="PIRSF" id="PIRSF002703">
    <property type="entry name" value="Thaumatin"/>
    <property type="match status" value="1"/>
</dbReference>
<dbReference type="PROSITE" id="PS00316">
    <property type="entry name" value="THAUMATIN_1"/>
    <property type="match status" value="1"/>
</dbReference>
<reference evidence="3" key="2">
    <citation type="submission" date="2025-08" db="UniProtKB">
        <authorList>
            <consortium name="RefSeq"/>
        </authorList>
    </citation>
    <scope>IDENTIFICATION</scope>
    <source>
        <tissue evidence="3">Leaf</tissue>
    </source>
</reference>
<dbReference type="Gene3D" id="2.60.110.10">
    <property type="entry name" value="Thaumatin"/>
    <property type="match status" value="1"/>
</dbReference>
<dbReference type="SMART" id="SM00205">
    <property type="entry name" value="THN"/>
    <property type="match status" value="1"/>
</dbReference>
<evidence type="ECO:0000256" key="1">
    <source>
        <dbReference type="SAM" id="SignalP"/>
    </source>
</evidence>
<sequence length="251" mass="27704">MAERLPMIFLFALHLLVSGVFSMSILTIENKCNHTVWPVIFSWNVDSQVSPTGFALRRGEARAIQTPSSWYGLISGRTLCSTDSTGKFSCATGDCESGKIECPGSYSWAPVTYVYFRIDNGGINSYTISVEYGYNLPVMVVPSQRSRTCISAGCDVELNKTCPKDLMIMSRGTPVACSSTCMESNTPETCCTRDFKSKQNCKPTVYTQNFERACPLAHVYAYDDNNSTVTCLNSTDYVITFCPSSNPNKTK</sequence>
<protein>
    <submittedName>
        <fullName evidence="3">Thaumatin-like protein 1b</fullName>
    </submittedName>
</protein>
<feature type="chain" id="PRO_5045155315" evidence="1">
    <location>
        <begin position="23"/>
        <end position="251"/>
    </location>
</feature>
<dbReference type="GeneID" id="104723251"/>
<dbReference type="PRINTS" id="PR00347">
    <property type="entry name" value="THAUMATIN"/>
</dbReference>
<dbReference type="InterPro" id="IPR017949">
    <property type="entry name" value="Thaumatin_CS"/>
</dbReference>
<evidence type="ECO:0000313" key="2">
    <source>
        <dbReference type="Proteomes" id="UP000694864"/>
    </source>
</evidence>
<name>A0ABM0UE93_CAMSA</name>
<organism evidence="2 3">
    <name type="scientific">Camelina sativa</name>
    <name type="common">False flax</name>
    <name type="synonym">Myagrum sativum</name>
    <dbReference type="NCBI Taxonomy" id="90675"/>
    <lineage>
        <taxon>Eukaryota</taxon>
        <taxon>Viridiplantae</taxon>
        <taxon>Streptophyta</taxon>
        <taxon>Embryophyta</taxon>
        <taxon>Tracheophyta</taxon>
        <taxon>Spermatophyta</taxon>
        <taxon>Magnoliopsida</taxon>
        <taxon>eudicotyledons</taxon>
        <taxon>Gunneridae</taxon>
        <taxon>Pentapetalae</taxon>
        <taxon>rosids</taxon>
        <taxon>malvids</taxon>
        <taxon>Brassicales</taxon>
        <taxon>Brassicaceae</taxon>
        <taxon>Camelineae</taxon>
        <taxon>Camelina</taxon>
    </lineage>
</organism>
<dbReference type="PANTHER" id="PTHR31048">
    <property type="entry name" value="OS03G0233200 PROTEIN"/>
    <property type="match status" value="1"/>
</dbReference>
<gene>
    <name evidence="3" type="primary">LOC104723251</name>
</gene>
<dbReference type="Pfam" id="PF00314">
    <property type="entry name" value="Thaumatin"/>
    <property type="match status" value="1"/>
</dbReference>
<accession>A0ABM0UE93</accession>
<evidence type="ECO:0000313" key="3">
    <source>
        <dbReference type="RefSeq" id="XP_010439881.1"/>
    </source>
</evidence>
<keyword evidence="2" id="KW-1185">Reference proteome</keyword>
<feature type="signal peptide" evidence="1">
    <location>
        <begin position="1"/>
        <end position="22"/>
    </location>
</feature>
<keyword evidence="1" id="KW-0732">Signal</keyword>